<evidence type="ECO:0000313" key="1">
    <source>
        <dbReference type="EMBL" id="SDN42754.1"/>
    </source>
</evidence>
<name>A0A1H0BAR7_9FIRM</name>
<dbReference type="Proteomes" id="UP000199309">
    <property type="component" value="Unassembled WGS sequence"/>
</dbReference>
<dbReference type="STRING" id="349095.SAMN05660299_02703"/>
<sequence length="46" mass="5194">METVNTNTAAKIARRPLYIVYLKDFNVIGGKAEIMVAKEFIFCSNI</sequence>
<reference evidence="1 2" key="1">
    <citation type="submission" date="2016-10" db="EMBL/GenBank/DDBJ databases">
        <authorList>
            <person name="de Groot N.N."/>
        </authorList>
    </citation>
    <scope>NUCLEOTIDE SEQUENCE [LARGE SCALE GENOMIC DNA]</scope>
    <source>
        <strain evidence="1 2">DSM 16981</strain>
    </source>
</reference>
<accession>A0A1H0BAR7</accession>
<protein>
    <submittedName>
        <fullName evidence="1">Uncharacterized protein</fullName>
    </submittedName>
</protein>
<keyword evidence="2" id="KW-1185">Reference proteome</keyword>
<evidence type="ECO:0000313" key="2">
    <source>
        <dbReference type="Proteomes" id="UP000199309"/>
    </source>
</evidence>
<dbReference type="RefSeq" id="WP_176763001.1">
    <property type="nucleotide sequence ID" value="NZ_FNHQ01000048.1"/>
</dbReference>
<proteinExistence type="predicted"/>
<gene>
    <name evidence="1" type="ORF">SAMN05660299_02703</name>
</gene>
<organism evidence="1 2">
    <name type="scientific">Megasphaera paucivorans</name>
    <dbReference type="NCBI Taxonomy" id="349095"/>
    <lineage>
        <taxon>Bacteria</taxon>
        <taxon>Bacillati</taxon>
        <taxon>Bacillota</taxon>
        <taxon>Negativicutes</taxon>
        <taxon>Veillonellales</taxon>
        <taxon>Veillonellaceae</taxon>
        <taxon>Megasphaera</taxon>
    </lineage>
</organism>
<dbReference type="AlphaFoldDB" id="A0A1H0BAR7"/>
<dbReference type="EMBL" id="FNHQ01000048">
    <property type="protein sequence ID" value="SDN42754.1"/>
    <property type="molecule type" value="Genomic_DNA"/>
</dbReference>